<dbReference type="AlphaFoldDB" id="W0A9J6"/>
<reference evidence="2 3" key="1">
    <citation type="submission" date="2013-07" db="EMBL/GenBank/DDBJ databases">
        <title>Completed genome of Sphingomonas sanxanigenens NX02.</title>
        <authorList>
            <person name="Ma T."/>
            <person name="Huang H."/>
            <person name="Wu M."/>
            <person name="Li X."/>
            <person name="Li G."/>
        </authorList>
    </citation>
    <scope>NUCLEOTIDE SEQUENCE [LARGE SCALE GENOMIC DNA]</scope>
    <source>
        <strain evidence="2 3">NX02</strain>
    </source>
</reference>
<evidence type="ECO:0008006" key="4">
    <source>
        <dbReference type="Google" id="ProtNLM"/>
    </source>
</evidence>
<dbReference type="RefSeq" id="WP_025291421.1">
    <property type="nucleotide sequence ID" value="NZ_CP006644.1"/>
</dbReference>
<evidence type="ECO:0000256" key="1">
    <source>
        <dbReference type="SAM" id="Phobius"/>
    </source>
</evidence>
<feature type="transmembrane region" description="Helical" evidence="1">
    <location>
        <begin position="46"/>
        <end position="67"/>
    </location>
</feature>
<dbReference type="STRING" id="1123269.NX02_07125"/>
<evidence type="ECO:0000313" key="3">
    <source>
        <dbReference type="Proteomes" id="UP000018851"/>
    </source>
</evidence>
<keyword evidence="1" id="KW-1133">Transmembrane helix</keyword>
<gene>
    <name evidence="2" type="ORF">NX02_07125</name>
</gene>
<dbReference type="KEGG" id="ssan:NX02_07125"/>
<organism evidence="2 3">
    <name type="scientific">Sphingomonas sanxanigenens DSM 19645 = NX02</name>
    <dbReference type="NCBI Taxonomy" id="1123269"/>
    <lineage>
        <taxon>Bacteria</taxon>
        <taxon>Pseudomonadati</taxon>
        <taxon>Pseudomonadota</taxon>
        <taxon>Alphaproteobacteria</taxon>
        <taxon>Sphingomonadales</taxon>
        <taxon>Sphingomonadaceae</taxon>
        <taxon>Sphingomonas</taxon>
    </lineage>
</organism>
<dbReference type="Proteomes" id="UP000018851">
    <property type="component" value="Chromosome"/>
</dbReference>
<dbReference type="eggNOG" id="ENOG503315U">
    <property type="taxonomic scope" value="Bacteria"/>
</dbReference>
<feature type="transmembrane region" description="Helical" evidence="1">
    <location>
        <begin position="20"/>
        <end position="40"/>
    </location>
</feature>
<keyword evidence="1" id="KW-0472">Membrane</keyword>
<dbReference type="EMBL" id="CP006644">
    <property type="protein sequence ID" value="AHE53152.1"/>
    <property type="molecule type" value="Genomic_DNA"/>
</dbReference>
<feature type="transmembrane region" description="Helical" evidence="1">
    <location>
        <begin position="74"/>
        <end position="94"/>
    </location>
</feature>
<keyword evidence="3" id="KW-1185">Reference proteome</keyword>
<keyword evidence="1" id="KW-0812">Transmembrane</keyword>
<evidence type="ECO:0000313" key="2">
    <source>
        <dbReference type="EMBL" id="AHE53152.1"/>
    </source>
</evidence>
<dbReference type="HOGENOM" id="CLU_159285_2_1_5"/>
<dbReference type="PROSITE" id="PS51257">
    <property type="entry name" value="PROKAR_LIPOPROTEIN"/>
    <property type="match status" value="1"/>
</dbReference>
<sequence length="99" mass="10633">MTKPKAFGRDGVSMAARIAAIPGGYLLVSLICACLARLLPVDRVEAVTVSMLISFLLYALILLWVFAARSVVKLWLWMAAAAMPAGTVLLISLWTGGRL</sequence>
<protein>
    <recommendedName>
        <fullName evidence="4">Iron transporter</fullName>
    </recommendedName>
</protein>
<name>W0A9J6_9SPHN</name>
<dbReference type="PATRIC" id="fig|1123269.5.peg.1380"/>
<proteinExistence type="predicted"/>
<accession>W0A9J6</accession>